<dbReference type="Proteomes" id="UP000238479">
    <property type="component" value="Chromosome 2"/>
</dbReference>
<accession>A0A2P6RJ07</accession>
<keyword evidence="2" id="KW-1185">Reference proteome</keyword>
<dbReference type="AlphaFoldDB" id="A0A2P6RJ07"/>
<organism evidence="1 2">
    <name type="scientific">Rosa chinensis</name>
    <name type="common">China rose</name>
    <dbReference type="NCBI Taxonomy" id="74649"/>
    <lineage>
        <taxon>Eukaryota</taxon>
        <taxon>Viridiplantae</taxon>
        <taxon>Streptophyta</taxon>
        <taxon>Embryophyta</taxon>
        <taxon>Tracheophyta</taxon>
        <taxon>Spermatophyta</taxon>
        <taxon>Magnoliopsida</taxon>
        <taxon>eudicotyledons</taxon>
        <taxon>Gunneridae</taxon>
        <taxon>Pentapetalae</taxon>
        <taxon>rosids</taxon>
        <taxon>fabids</taxon>
        <taxon>Rosales</taxon>
        <taxon>Rosaceae</taxon>
        <taxon>Rosoideae</taxon>
        <taxon>Rosoideae incertae sedis</taxon>
        <taxon>Rosa</taxon>
    </lineage>
</organism>
<dbReference type="EMBL" id="PDCK01000040">
    <property type="protein sequence ID" value="PRQ46418.1"/>
    <property type="molecule type" value="Genomic_DNA"/>
</dbReference>
<sequence length="81" mass="9475">MLSHRLLIFQLQPQQPLLVGWQSQQGYLEHNLDINQTNYTYILLQFQIPKCCIVFSKSISSMKIEKGFSSLKDITLITVFR</sequence>
<proteinExistence type="predicted"/>
<evidence type="ECO:0000313" key="1">
    <source>
        <dbReference type="EMBL" id="PRQ46418.1"/>
    </source>
</evidence>
<comment type="caution">
    <text evidence="1">The sequence shown here is derived from an EMBL/GenBank/DDBJ whole genome shotgun (WGS) entry which is preliminary data.</text>
</comment>
<gene>
    <name evidence="1" type="ORF">RchiOBHm_Chr2g0088881</name>
</gene>
<reference evidence="1 2" key="1">
    <citation type="journal article" date="2018" name="Nat. Genet.">
        <title>The Rosa genome provides new insights in the design of modern roses.</title>
        <authorList>
            <person name="Bendahmane M."/>
        </authorList>
    </citation>
    <scope>NUCLEOTIDE SEQUENCE [LARGE SCALE GENOMIC DNA]</scope>
    <source>
        <strain evidence="2">cv. Old Blush</strain>
    </source>
</reference>
<name>A0A2P6RJ07_ROSCH</name>
<dbReference type="Gramene" id="PRQ46418">
    <property type="protein sequence ID" value="PRQ46418"/>
    <property type="gene ID" value="RchiOBHm_Chr2g0088881"/>
</dbReference>
<protein>
    <submittedName>
        <fullName evidence="1">Uncharacterized protein</fullName>
    </submittedName>
</protein>
<evidence type="ECO:0000313" key="2">
    <source>
        <dbReference type="Proteomes" id="UP000238479"/>
    </source>
</evidence>